<evidence type="ECO:0000256" key="1">
    <source>
        <dbReference type="SAM" id="MobiDB-lite"/>
    </source>
</evidence>
<proteinExistence type="predicted"/>
<feature type="region of interest" description="Disordered" evidence="1">
    <location>
        <begin position="1"/>
        <end position="78"/>
    </location>
</feature>
<dbReference type="Proteomes" id="UP000075809">
    <property type="component" value="Unassembled WGS sequence"/>
</dbReference>
<feature type="compositionally biased region" description="Basic and acidic residues" evidence="1">
    <location>
        <begin position="31"/>
        <end position="47"/>
    </location>
</feature>
<dbReference type="EMBL" id="KQ982850">
    <property type="protein sequence ID" value="KYQ49972.1"/>
    <property type="molecule type" value="Genomic_DNA"/>
</dbReference>
<gene>
    <name evidence="2" type="ORF">ALC60_10995</name>
</gene>
<protein>
    <submittedName>
        <fullName evidence="2">Uncharacterized protein</fullName>
    </submittedName>
</protein>
<evidence type="ECO:0000313" key="2">
    <source>
        <dbReference type="EMBL" id="KYQ49972.1"/>
    </source>
</evidence>
<evidence type="ECO:0000313" key="3">
    <source>
        <dbReference type="Proteomes" id="UP000075809"/>
    </source>
</evidence>
<reference evidence="2 3" key="1">
    <citation type="submission" date="2015-09" db="EMBL/GenBank/DDBJ databases">
        <title>Trachymyrmex zeteki WGS genome.</title>
        <authorList>
            <person name="Nygaard S."/>
            <person name="Hu H."/>
            <person name="Boomsma J."/>
            <person name="Zhang G."/>
        </authorList>
    </citation>
    <scope>NUCLEOTIDE SEQUENCE [LARGE SCALE GENOMIC DNA]</scope>
    <source>
        <strain evidence="2">Tzet28-1</strain>
        <tissue evidence="2">Whole body</tissue>
    </source>
</reference>
<keyword evidence="3" id="KW-1185">Reference proteome</keyword>
<sequence>MPHKHAPTRAHPAVREHARNSPPRCAASTELAKRAPTERGNEGEHRQTGGGGRDGKRRRSWGLLLPRIRQRPKGEIGR</sequence>
<dbReference type="AlphaFoldDB" id="A0A151WPZ2"/>
<name>A0A151WPZ2_9HYME</name>
<accession>A0A151WPZ2</accession>
<organism evidence="2 3">
    <name type="scientific">Mycetomoellerius zeteki</name>
    <dbReference type="NCBI Taxonomy" id="64791"/>
    <lineage>
        <taxon>Eukaryota</taxon>
        <taxon>Metazoa</taxon>
        <taxon>Ecdysozoa</taxon>
        <taxon>Arthropoda</taxon>
        <taxon>Hexapoda</taxon>
        <taxon>Insecta</taxon>
        <taxon>Pterygota</taxon>
        <taxon>Neoptera</taxon>
        <taxon>Endopterygota</taxon>
        <taxon>Hymenoptera</taxon>
        <taxon>Apocrita</taxon>
        <taxon>Aculeata</taxon>
        <taxon>Formicoidea</taxon>
        <taxon>Formicidae</taxon>
        <taxon>Myrmicinae</taxon>
        <taxon>Mycetomoellerius</taxon>
    </lineage>
</organism>